<feature type="compositionally biased region" description="Low complexity" evidence="10">
    <location>
        <begin position="697"/>
        <end position="709"/>
    </location>
</feature>
<organism evidence="13 14">
    <name type="scientific">Rickenella mellea</name>
    <dbReference type="NCBI Taxonomy" id="50990"/>
    <lineage>
        <taxon>Eukaryota</taxon>
        <taxon>Fungi</taxon>
        <taxon>Dikarya</taxon>
        <taxon>Basidiomycota</taxon>
        <taxon>Agaricomycotina</taxon>
        <taxon>Agaricomycetes</taxon>
        <taxon>Hymenochaetales</taxon>
        <taxon>Rickenellaceae</taxon>
        <taxon>Rickenella</taxon>
    </lineage>
</organism>
<dbReference type="AlphaFoldDB" id="A0A4Y7QI03"/>
<protein>
    <recommendedName>
        <fullName evidence="5">polynucleotide adenylyltransferase</fullName>
        <ecNumber evidence="5">2.7.7.19</ecNumber>
    </recommendedName>
</protein>
<feature type="compositionally biased region" description="Low complexity" evidence="10">
    <location>
        <begin position="845"/>
        <end position="863"/>
    </location>
</feature>
<evidence type="ECO:0000256" key="3">
    <source>
        <dbReference type="ARBA" id="ARBA00004496"/>
    </source>
</evidence>
<feature type="domain" description="PAP-associated" evidence="11">
    <location>
        <begin position="286"/>
        <end position="348"/>
    </location>
</feature>
<evidence type="ECO:0000259" key="12">
    <source>
        <dbReference type="Pfam" id="PF22600"/>
    </source>
</evidence>
<evidence type="ECO:0000256" key="10">
    <source>
        <dbReference type="SAM" id="MobiDB-lite"/>
    </source>
</evidence>
<dbReference type="GO" id="GO:0046872">
    <property type="term" value="F:metal ion binding"/>
    <property type="evidence" value="ECO:0007669"/>
    <property type="project" value="UniProtKB-KW"/>
</dbReference>
<comment type="cofactor">
    <cofactor evidence="2">
        <name>Mg(2+)</name>
        <dbReference type="ChEBI" id="CHEBI:18420"/>
    </cofactor>
</comment>
<evidence type="ECO:0000256" key="2">
    <source>
        <dbReference type="ARBA" id="ARBA00001946"/>
    </source>
</evidence>
<evidence type="ECO:0000313" key="14">
    <source>
        <dbReference type="Proteomes" id="UP000294933"/>
    </source>
</evidence>
<keyword evidence="7" id="KW-0808">Transferase</keyword>
<name>A0A4Y7QI03_9AGAM</name>
<evidence type="ECO:0000256" key="9">
    <source>
        <dbReference type="ARBA" id="ARBA00022842"/>
    </source>
</evidence>
<keyword evidence="9" id="KW-0460">Magnesium</keyword>
<dbReference type="SUPFAM" id="SSF81301">
    <property type="entry name" value="Nucleotidyltransferase"/>
    <property type="match status" value="1"/>
</dbReference>
<evidence type="ECO:0000256" key="5">
    <source>
        <dbReference type="ARBA" id="ARBA00012388"/>
    </source>
</evidence>
<dbReference type="EMBL" id="ML170160">
    <property type="protein sequence ID" value="TDL26858.1"/>
    <property type="molecule type" value="Genomic_DNA"/>
</dbReference>
<dbReference type="PANTHER" id="PTHR12271:SF40">
    <property type="entry name" value="POLY(A) RNA POLYMERASE GLD2"/>
    <property type="match status" value="1"/>
</dbReference>
<evidence type="ECO:0000256" key="1">
    <source>
        <dbReference type="ARBA" id="ARBA00001936"/>
    </source>
</evidence>
<dbReference type="CDD" id="cd05402">
    <property type="entry name" value="NT_PAP_TUTase"/>
    <property type="match status" value="1"/>
</dbReference>
<evidence type="ECO:0000313" key="13">
    <source>
        <dbReference type="EMBL" id="TDL26858.1"/>
    </source>
</evidence>
<feature type="compositionally biased region" description="Pro residues" evidence="10">
    <location>
        <begin position="805"/>
        <end position="823"/>
    </location>
</feature>
<dbReference type="Gene3D" id="1.10.1410.10">
    <property type="match status" value="1"/>
</dbReference>
<dbReference type="VEuPathDB" id="FungiDB:BD410DRAFT_763019"/>
<dbReference type="Pfam" id="PF22600">
    <property type="entry name" value="MTPAP-like_central"/>
    <property type="match status" value="1"/>
</dbReference>
<dbReference type="InterPro" id="IPR002058">
    <property type="entry name" value="PAP_assoc"/>
</dbReference>
<comment type="subcellular location">
    <subcellularLocation>
        <location evidence="3">Cytoplasm</location>
    </subcellularLocation>
</comment>
<dbReference type="OrthoDB" id="407432at2759"/>
<feature type="compositionally biased region" description="Low complexity" evidence="10">
    <location>
        <begin position="870"/>
        <end position="887"/>
    </location>
</feature>
<dbReference type="GO" id="GO:1990817">
    <property type="term" value="F:poly(A) RNA polymerase activity"/>
    <property type="evidence" value="ECO:0007669"/>
    <property type="project" value="UniProtKB-EC"/>
</dbReference>
<dbReference type="GO" id="GO:0010605">
    <property type="term" value="P:negative regulation of macromolecule metabolic process"/>
    <property type="evidence" value="ECO:0007669"/>
    <property type="project" value="UniProtKB-ARBA"/>
</dbReference>
<proteinExistence type="inferred from homology"/>
<dbReference type="InterPro" id="IPR043519">
    <property type="entry name" value="NT_sf"/>
</dbReference>
<evidence type="ECO:0000256" key="8">
    <source>
        <dbReference type="ARBA" id="ARBA00022723"/>
    </source>
</evidence>
<keyword evidence="8" id="KW-0479">Metal-binding</keyword>
<feature type="region of interest" description="Disordered" evidence="10">
    <location>
        <begin position="543"/>
        <end position="585"/>
    </location>
</feature>
<dbReference type="EC" id="2.7.7.19" evidence="5"/>
<dbReference type="GO" id="GO:0031123">
    <property type="term" value="P:RNA 3'-end processing"/>
    <property type="evidence" value="ECO:0007669"/>
    <property type="project" value="TreeGrafter"/>
</dbReference>
<dbReference type="PANTHER" id="PTHR12271">
    <property type="entry name" value="POLY A POLYMERASE CID PAP -RELATED"/>
    <property type="match status" value="1"/>
</dbReference>
<feature type="compositionally biased region" description="Pro residues" evidence="10">
    <location>
        <begin position="452"/>
        <end position="461"/>
    </location>
</feature>
<dbReference type="GO" id="GO:0005737">
    <property type="term" value="C:cytoplasm"/>
    <property type="evidence" value="ECO:0007669"/>
    <property type="project" value="UniProtKB-SubCell"/>
</dbReference>
<reference evidence="13 14" key="1">
    <citation type="submission" date="2018-06" db="EMBL/GenBank/DDBJ databases">
        <title>A transcriptomic atlas of mushroom development highlights an independent origin of complex multicellularity.</title>
        <authorList>
            <consortium name="DOE Joint Genome Institute"/>
            <person name="Krizsan K."/>
            <person name="Almasi E."/>
            <person name="Merenyi Z."/>
            <person name="Sahu N."/>
            <person name="Viragh M."/>
            <person name="Koszo T."/>
            <person name="Mondo S."/>
            <person name="Kiss B."/>
            <person name="Balint B."/>
            <person name="Kues U."/>
            <person name="Barry K."/>
            <person name="Hegedus J.C."/>
            <person name="Henrissat B."/>
            <person name="Johnson J."/>
            <person name="Lipzen A."/>
            <person name="Ohm R."/>
            <person name="Nagy I."/>
            <person name="Pangilinan J."/>
            <person name="Yan J."/>
            <person name="Xiong Y."/>
            <person name="Grigoriev I.V."/>
            <person name="Hibbett D.S."/>
            <person name="Nagy L.G."/>
        </authorList>
    </citation>
    <scope>NUCLEOTIDE SEQUENCE [LARGE SCALE GENOMIC DNA]</scope>
    <source>
        <strain evidence="13 14">SZMC22713</strain>
    </source>
</reference>
<feature type="region of interest" description="Disordered" evidence="10">
    <location>
        <begin position="395"/>
        <end position="491"/>
    </location>
</feature>
<dbReference type="STRING" id="50990.A0A4Y7QI03"/>
<keyword evidence="6" id="KW-0963">Cytoplasm</keyword>
<feature type="compositionally biased region" description="Polar residues" evidence="10">
    <location>
        <begin position="828"/>
        <end position="840"/>
    </location>
</feature>
<evidence type="ECO:0000256" key="7">
    <source>
        <dbReference type="ARBA" id="ARBA00022679"/>
    </source>
</evidence>
<evidence type="ECO:0000256" key="6">
    <source>
        <dbReference type="ARBA" id="ARBA00022490"/>
    </source>
</evidence>
<evidence type="ECO:0000259" key="11">
    <source>
        <dbReference type="Pfam" id="PF03828"/>
    </source>
</evidence>
<keyword evidence="14" id="KW-1185">Reference proteome</keyword>
<dbReference type="Pfam" id="PF03828">
    <property type="entry name" value="PAP_assoc"/>
    <property type="match status" value="1"/>
</dbReference>
<sequence length="962" mass="105983">MTTYARNFVAVSGQQQQTPQQLQQFQQSQQIQITPSIRRHVSKHQFVVELSQCLFDFVVQLLPTPEELAVKEDVRKLLEKLIRTIEPNSRLLSFGSTANGFSLRNSDMDLCCLIDSEERLSASDLVTILGDLLERETKFKVKPLPHARIPIVKLSLDPSSPGLPHGIACDIGFENRLALENTRLLMCYAMVDPARVRTLVLFLKVWSKRRKINSPYEGTLSSYGYVLLVIYFLVHVKNPPVLPNLQQIPPLRPIPRDEYYMGDHNVWFFDDIDVLRQRWQSSNTESVAELLIDFFRYYSRDFLYNSGVASIRAGLLQKESKGWQNQSDSRPDLRERNRLCIEDPFETDYNVARCVTKDGLYTIRGEFMRASRILASRPERALLALTQLCEERKDDDVVRAPPSNKPYTRPRLSIPPQTPYAIGANSQRSNGTYEPERLSPPRQFFENRSPTLLPPVVPSRSPPEHMAPKRGKWTSPPPPEAPPDDHTSFEDRLGFGLSLATSSLEAREQDKAYLSSSSNNSEILTDDEHPASDIALEDDVHSVRSFTEEPSSRVDAYTIGRSPLPKRSPYSATEISPPSAAFTPTKANNFRQTEHGLPTPGGFRGRRPARLLQDSFAAMPPISSPRQSKDFYPPLPQLAGGPRRSASGPARTNLARIPFALNQGILPARPLVALATPKVYYETAPLTSHTQPARINTTTTTGKPAYPTTPQSPINPFSLYHTQFYIAGGQMYSDNNNSDLAASPMAPMRSSKMTAAAAASFGAGPSTPKPTCTSYAHPSHSHTHSNSTIIAPTTPSASAGTFRVPTPPPSPPENPSSPIPAPSRRPTNHLTAPQSPSSERISFGSPASPSVESVSPPSTSSSPNHSAGYASPASSTSPRSADFGSPELEPPATAPPLEHSESTATIHPYPDGRDSPPLKEPPSVPDEQPHETVQTNAETGADTEISVPPITQQPEEEPEHPL</sequence>
<dbReference type="InterPro" id="IPR054708">
    <property type="entry name" value="MTPAP-like_central"/>
</dbReference>
<feature type="domain" description="Poly(A) RNA polymerase mitochondrial-like central palm" evidence="12">
    <location>
        <begin position="51"/>
        <end position="189"/>
    </location>
</feature>
<dbReference type="Gene3D" id="3.30.460.10">
    <property type="entry name" value="Beta Polymerase, domain 2"/>
    <property type="match status" value="1"/>
</dbReference>
<feature type="region of interest" description="Disordered" evidence="10">
    <location>
        <begin position="759"/>
        <end position="962"/>
    </location>
</feature>
<feature type="region of interest" description="Disordered" evidence="10">
    <location>
        <begin position="694"/>
        <end position="713"/>
    </location>
</feature>
<feature type="region of interest" description="Disordered" evidence="10">
    <location>
        <begin position="619"/>
        <end position="650"/>
    </location>
</feature>
<gene>
    <name evidence="13" type="ORF">BD410DRAFT_763019</name>
</gene>
<evidence type="ECO:0000256" key="4">
    <source>
        <dbReference type="ARBA" id="ARBA00008593"/>
    </source>
</evidence>
<comment type="cofactor">
    <cofactor evidence="1">
        <name>Mn(2+)</name>
        <dbReference type="ChEBI" id="CHEBI:29035"/>
    </cofactor>
</comment>
<feature type="compositionally biased region" description="Basic and acidic residues" evidence="10">
    <location>
        <begin position="543"/>
        <end position="552"/>
    </location>
</feature>
<feature type="compositionally biased region" description="Polar residues" evidence="10">
    <location>
        <begin position="789"/>
        <end position="799"/>
    </location>
</feature>
<comment type="similarity">
    <text evidence="4">Belongs to the DNA polymerase type-B-like family.</text>
</comment>
<dbReference type="Proteomes" id="UP000294933">
    <property type="component" value="Unassembled WGS sequence"/>
</dbReference>
<dbReference type="SUPFAM" id="SSF81631">
    <property type="entry name" value="PAP/OAS1 substrate-binding domain"/>
    <property type="match status" value="1"/>
</dbReference>
<accession>A0A4Y7QI03</accession>